<dbReference type="Proteomes" id="UP000305067">
    <property type="component" value="Unassembled WGS sequence"/>
</dbReference>
<evidence type="ECO:0000256" key="1">
    <source>
        <dbReference type="ARBA" id="ARBA00022741"/>
    </source>
</evidence>
<dbReference type="GO" id="GO:0005524">
    <property type="term" value="F:ATP binding"/>
    <property type="evidence" value="ECO:0007669"/>
    <property type="project" value="UniProtKB-KW"/>
</dbReference>
<dbReference type="CDD" id="cd02022">
    <property type="entry name" value="DPCK"/>
    <property type="match status" value="1"/>
</dbReference>
<dbReference type="GO" id="GO:0015937">
    <property type="term" value="P:coenzyme A biosynthetic process"/>
    <property type="evidence" value="ECO:0007669"/>
    <property type="project" value="InterPro"/>
</dbReference>
<dbReference type="OrthoDB" id="247245at2759"/>
<dbReference type="STRING" id="1884261.A0A5C3R323"/>
<dbReference type="NCBIfam" id="TIGR00152">
    <property type="entry name" value="dephospho-CoA kinase"/>
    <property type="match status" value="1"/>
</dbReference>
<name>A0A5C3R323_9AGAR</name>
<evidence type="ECO:0000313" key="3">
    <source>
        <dbReference type="EMBL" id="TFL05174.1"/>
    </source>
</evidence>
<dbReference type="PROSITE" id="PS51219">
    <property type="entry name" value="DPCK"/>
    <property type="match status" value="1"/>
</dbReference>
<dbReference type="HAMAP" id="MF_00376">
    <property type="entry name" value="Dephospho_CoA_kinase"/>
    <property type="match status" value="1"/>
</dbReference>
<keyword evidence="2" id="KW-0067">ATP-binding</keyword>
<dbReference type="PANTHER" id="PTHR10695:SF46">
    <property type="entry name" value="BIFUNCTIONAL COENZYME A SYNTHASE-RELATED"/>
    <property type="match status" value="1"/>
</dbReference>
<dbReference type="PANTHER" id="PTHR10695">
    <property type="entry name" value="DEPHOSPHO-COA KINASE-RELATED"/>
    <property type="match status" value="1"/>
</dbReference>
<organism evidence="3 4">
    <name type="scientific">Pterulicium gracile</name>
    <dbReference type="NCBI Taxonomy" id="1884261"/>
    <lineage>
        <taxon>Eukaryota</taxon>
        <taxon>Fungi</taxon>
        <taxon>Dikarya</taxon>
        <taxon>Basidiomycota</taxon>
        <taxon>Agaricomycotina</taxon>
        <taxon>Agaricomycetes</taxon>
        <taxon>Agaricomycetidae</taxon>
        <taxon>Agaricales</taxon>
        <taxon>Pleurotineae</taxon>
        <taxon>Pterulaceae</taxon>
        <taxon>Pterulicium</taxon>
    </lineage>
</organism>
<protein>
    <submittedName>
        <fullName evidence="3">Dephospho-CoA kinase-domain-containing protein</fullName>
    </submittedName>
</protein>
<keyword evidence="3" id="KW-0808">Transferase</keyword>
<dbReference type="GO" id="GO:0004140">
    <property type="term" value="F:dephospho-CoA kinase activity"/>
    <property type="evidence" value="ECO:0007669"/>
    <property type="project" value="InterPro"/>
</dbReference>
<evidence type="ECO:0000313" key="4">
    <source>
        <dbReference type="Proteomes" id="UP000305067"/>
    </source>
</evidence>
<keyword evidence="4" id="KW-1185">Reference proteome</keyword>
<reference evidence="3 4" key="1">
    <citation type="journal article" date="2019" name="Nat. Ecol. Evol.">
        <title>Megaphylogeny resolves global patterns of mushroom evolution.</title>
        <authorList>
            <person name="Varga T."/>
            <person name="Krizsan K."/>
            <person name="Foldi C."/>
            <person name="Dima B."/>
            <person name="Sanchez-Garcia M."/>
            <person name="Sanchez-Ramirez S."/>
            <person name="Szollosi G.J."/>
            <person name="Szarkandi J.G."/>
            <person name="Papp V."/>
            <person name="Albert L."/>
            <person name="Andreopoulos W."/>
            <person name="Angelini C."/>
            <person name="Antonin V."/>
            <person name="Barry K.W."/>
            <person name="Bougher N.L."/>
            <person name="Buchanan P."/>
            <person name="Buyck B."/>
            <person name="Bense V."/>
            <person name="Catcheside P."/>
            <person name="Chovatia M."/>
            <person name="Cooper J."/>
            <person name="Damon W."/>
            <person name="Desjardin D."/>
            <person name="Finy P."/>
            <person name="Geml J."/>
            <person name="Haridas S."/>
            <person name="Hughes K."/>
            <person name="Justo A."/>
            <person name="Karasinski D."/>
            <person name="Kautmanova I."/>
            <person name="Kiss B."/>
            <person name="Kocsube S."/>
            <person name="Kotiranta H."/>
            <person name="LaButti K.M."/>
            <person name="Lechner B.E."/>
            <person name="Liimatainen K."/>
            <person name="Lipzen A."/>
            <person name="Lukacs Z."/>
            <person name="Mihaltcheva S."/>
            <person name="Morgado L.N."/>
            <person name="Niskanen T."/>
            <person name="Noordeloos M.E."/>
            <person name="Ohm R.A."/>
            <person name="Ortiz-Santana B."/>
            <person name="Ovrebo C."/>
            <person name="Racz N."/>
            <person name="Riley R."/>
            <person name="Savchenko A."/>
            <person name="Shiryaev A."/>
            <person name="Soop K."/>
            <person name="Spirin V."/>
            <person name="Szebenyi C."/>
            <person name="Tomsovsky M."/>
            <person name="Tulloss R.E."/>
            <person name="Uehling J."/>
            <person name="Grigoriev I.V."/>
            <person name="Vagvolgyi C."/>
            <person name="Papp T."/>
            <person name="Martin F.M."/>
            <person name="Miettinen O."/>
            <person name="Hibbett D.S."/>
            <person name="Nagy L.G."/>
        </authorList>
    </citation>
    <scope>NUCLEOTIDE SEQUENCE [LARGE SCALE GENOMIC DNA]</scope>
    <source>
        <strain evidence="3 4">CBS 309.79</strain>
    </source>
</reference>
<gene>
    <name evidence="3" type="ORF">BDV98DRAFT_648235</name>
</gene>
<dbReference type="InterPro" id="IPR027417">
    <property type="entry name" value="P-loop_NTPase"/>
</dbReference>
<sequence>MSNTIVKEQGTPTSECRTLPFPEPETSARLCFAMLGGISTGKSTVSAFLKSYGLPIIDADILARQVVEPGTPALAQIVKTFGPSILSESDGTLDRKKLGSIIFNDADKRKALNGIVHPAVRKAMVWGIVRCWMRGEKLCVVDVPLLIESGLWRFVGMTVVVSCDEQTQLARLMKRDGSTHAEASSRLNSQLPIPKKLAYADHVIDNSGTPELLTANVERFVDALSKTVSWTWRLKWVFPPFGVLAALWTLAWRNLRPLHERRKVD</sequence>
<accession>A0A5C3R323</accession>
<keyword evidence="3" id="KW-0418">Kinase</keyword>
<keyword evidence="1" id="KW-0547">Nucleotide-binding</keyword>
<dbReference type="Pfam" id="PF01121">
    <property type="entry name" value="CoaE"/>
    <property type="match status" value="1"/>
</dbReference>
<dbReference type="SUPFAM" id="SSF52540">
    <property type="entry name" value="P-loop containing nucleoside triphosphate hydrolases"/>
    <property type="match status" value="1"/>
</dbReference>
<dbReference type="EMBL" id="ML178817">
    <property type="protein sequence ID" value="TFL05174.1"/>
    <property type="molecule type" value="Genomic_DNA"/>
</dbReference>
<proteinExistence type="inferred from homology"/>
<evidence type="ECO:0000256" key="2">
    <source>
        <dbReference type="ARBA" id="ARBA00022840"/>
    </source>
</evidence>
<dbReference type="InterPro" id="IPR001977">
    <property type="entry name" value="Depp_CoAkinase"/>
</dbReference>
<dbReference type="Gene3D" id="3.40.50.300">
    <property type="entry name" value="P-loop containing nucleotide triphosphate hydrolases"/>
    <property type="match status" value="1"/>
</dbReference>
<dbReference type="AlphaFoldDB" id="A0A5C3R323"/>